<feature type="compositionally biased region" description="Basic and acidic residues" evidence="1">
    <location>
        <begin position="53"/>
        <end position="62"/>
    </location>
</feature>
<keyword evidence="3" id="KW-1185">Reference proteome</keyword>
<dbReference type="AlphaFoldDB" id="A0ABD3NII6"/>
<feature type="region of interest" description="Disordered" evidence="1">
    <location>
        <begin position="122"/>
        <end position="148"/>
    </location>
</feature>
<dbReference type="Proteomes" id="UP001530400">
    <property type="component" value="Unassembled WGS sequence"/>
</dbReference>
<dbReference type="PANTHER" id="PTHR31827:SF1">
    <property type="entry name" value="EMB|CAB89363.1"/>
    <property type="match status" value="1"/>
</dbReference>
<evidence type="ECO:0000256" key="1">
    <source>
        <dbReference type="SAM" id="MobiDB-lite"/>
    </source>
</evidence>
<feature type="region of interest" description="Disordered" evidence="1">
    <location>
        <begin position="47"/>
        <end position="75"/>
    </location>
</feature>
<evidence type="ECO:0000313" key="2">
    <source>
        <dbReference type="EMBL" id="KAL3775349.1"/>
    </source>
</evidence>
<accession>A0ABD3NII6</accession>
<sequence>MSQPNESSIPAAAKPASLSSSRPHKRNCSVAGCRNGVVQGGVCVSHGAKRRKCQEPGCDKNSKSGGKCSKHGPPRKKCDYEGCTNVAVRGGRCKSHGAASMRCSNEDCRKVAVINGMCRRHAQEEAQEHGALSHPRPQDPPFSPIVHNETLDHAHPAKAARYQDPEAQARYENSSVIAQNNYVVQNKLSQVIEAHNRLNAHQASYQQPHPEHHAGYGHYPGYPHPYPYHNPDHEREHQPRYYYG</sequence>
<dbReference type="PANTHER" id="PTHR31827">
    <property type="entry name" value="EMB|CAB89363.1"/>
    <property type="match status" value="1"/>
</dbReference>
<reference evidence="2 3" key="1">
    <citation type="submission" date="2024-10" db="EMBL/GenBank/DDBJ databases">
        <title>Updated reference genomes for cyclostephanoid diatoms.</title>
        <authorList>
            <person name="Roberts W.R."/>
            <person name="Alverson A.J."/>
        </authorList>
    </citation>
    <scope>NUCLEOTIDE SEQUENCE [LARGE SCALE GENOMIC DNA]</scope>
    <source>
        <strain evidence="2 3">AJA010-31</strain>
    </source>
</reference>
<feature type="region of interest" description="Disordered" evidence="1">
    <location>
        <begin position="204"/>
        <end position="244"/>
    </location>
</feature>
<comment type="caution">
    <text evidence="2">The sequence shown here is derived from an EMBL/GenBank/DDBJ whole genome shotgun (WGS) entry which is preliminary data.</text>
</comment>
<feature type="compositionally biased region" description="Low complexity" evidence="1">
    <location>
        <begin position="7"/>
        <end position="21"/>
    </location>
</feature>
<feature type="region of interest" description="Disordered" evidence="1">
    <location>
        <begin position="1"/>
        <end position="26"/>
    </location>
</feature>
<gene>
    <name evidence="2" type="ORF">ACHAWO_001280</name>
</gene>
<proteinExistence type="predicted"/>
<evidence type="ECO:0000313" key="3">
    <source>
        <dbReference type="Proteomes" id="UP001530400"/>
    </source>
</evidence>
<feature type="compositionally biased region" description="Basic and acidic residues" evidence="1">
    <location>
        <begin position="230"/>
        <end position="244"/>
    </location>
</feature>
<protein>
    <submittedName>
        <fullName evidence="2">Uncharacterized protein</fullName>
    </submittedName>
</protein>
<dbReference type="EMBL" id="JALLPJ020001157">
    <property type="protein sequence ID" value="KAL3775349.1"/>
    <property type="molecule type" value="Genomic_DNA"/>
</dbReference>
<organism evidence="2 3">
    <name type="scientific">Cyclotella atomus</name>
    <dbReference type="NCBI Taxonomy" id="382360"/>
    <lineage>
        <taxon>Eukaryota</taxon>
        <taxon>Sar</taxon>
        <taxon>Stramenopiles</taxon>
        <taxon>Ochrophyta</taxon>
        <taxon>Bacillariophyta</taxon>
        <taxon>Coscinodiscophyceae</taxon>
        <taxon>Thalassiosirophycidae</taxon>
        <taxon>Stephanodiscales</taxon>
        <taxon>Stephanodiscaceae</taxon>
        <taxon>Cyclotella</taxon>
    </lineage>
</organism>
<name>A0ABD3NII6_9STRA</name>